<feature type="domain" description="ImpA N-terminal" evidence="2">
    <location>
        <begin position="20"/>
        <end position="123"/>
    </location>
</feature>
<reference evidence="3" key="2">
    <citation type="submission" date="2020-09" db="EMBL/GenBank/DDBJ databases">
        <authorList>
            <person name="Sun Q."/>
            <person name="Kim S."/>
        </authorList>
    </citation>
    <scope>NUCLEOTIDE SEQUENCE</scope>
    <source>
        <strain evidence="3">KCTC 22169</strain>
    </source>
</reference>
<comment type="caution">
    <text evidence="3">The sequence shown here is derived from an EMBL/GenBank/DDBJ whole genome shotgun (WGS) entry which is preliminary data.</text>
</comment>
<dbReference type="RefSeq" id="WP_189606637.1">
    <property type="nucleotide sequence ID" value="NZ_BMXR01000001.1"/>
</dbReference>
<proteinExistence type="predicted"/>
<organism evidence="3 4">
    <name type="scientific">Saccharospirillum salsuginis</name>
    <dbReference type="NCBI Taxonomy" id="418750"/>
    <lineage>
        <taxon>Bacteria</taxon>
        <taxon>Pseudomonadati</taxon>
        <taxon>Pseudomonadota</taxon>
        <taxon>Gammaproteobacteria</taxon>
        <taxon>Oceanospirillales</taxon>
        <taxon>Saccharospirillaceae</taxon>
        <taxon>Saccharospirillum</taxon>
    </lineage>
</organism>
<dbReference type="PANTHER" id="PTHR37024:SF5">
    <property type="entry name" value="IMPA N-TERMINAL DOMAIN-CONTAINING PROTEIN"/>
    <property type="match status" value="1"/>
</dbReference>
<evidence type="ECO:0000313" key="3">
    <source>
        <dbReference type="EMBL" id="GGX39309.1"/>
    </source>
</evidence>
<feature type="compositionally biased region" description="Low complexity" evidence="1">
    <location>
        <begin position="190"/>
        <end position="207"/>
    </location>
</feature>
<reference evidence="3" key="1">
    <citation type="journal article" date="2014" name="Int. J. Syst. Evol. Microbiol.">
        <title>Complete genome sequence of Corynebacterium casei LMG S-19264T (=DSM 44701T), isolated from a smear-ripened cheese.</title>
        <authorList>
            <consortium name="US DOE Joint Genome Institute (JGI-PGF)"/>
            <person name="Walter F."/>
            <person name="Albersmeier A."/>
            <person name="Kalinowski J."/>
            <person name="Ruckert C."/>
        </authorList>
    </citation>
    <scope>NUCLEOTIDE SEQUENCE</scope>
    <source>
        <strain evidence="3">KCTC 22169</strain>
    </source>
</reference>
<evidence type="ECO:0000313" key="4">
    <source>
        <dbReference type="Proteomes" id="UP000626148"/>
    </source>
</evidence>
<feature type="region of interest" description="Disordered" evidence="1">
    <location>
        <begin position="176"/>
        <end position="216"/>
    </location>
</feature>
<dbReference type="AlphaFoldDB" id="A0A918N5I5"/>
<evidence type="ECO:0000256" key="1">
    <source>
        <dbReference type="SAM" id="MobiDB-lite"/>
    </source>
</evidence>
<name>A0A918N5I5_9GAMM</name>
<dbReference type="InterPro" id="IPR017739">
    <property type="entry name" value="T6SS-assoc_VCA0119"/>
</dbReference>
<keyword evidence="4" id="KW-1185">Reference proteome</keyword>
<dbReference type="Proteomes" id="UP000626148">
    <property type="component" value="Unassembled WGS sequence"/>
</dbReference>
<dbReference type="NCBIfam" id="TIGR03362">
    <property type="entry name" value="VI_chp_7"/>
    <property type="match status" value="1"/>
</dbReference>
<dbReference type="InterPro" id="IPR010657">
    <property type="entry name" value="ImpA_N"/>
</dbReference>
<sequence length="505" mass="55715">MTIAINDMTSWDEWLERCLAPVEPEDVGEDPRYSDRFTLLKAEVEKRQDVDFDLILSLATEVLTDEAKDLRAAGYFTMAASRLHGIEGFYQGIRLLEGLLTAFEDQCHPRKPKARQSALGWLQQPRVLSFIQNFEGDISEEIYVAADQQFKGFIDVARAAGVEGFGWPDLSQWLAKQQPAPKAGDKKPAESQAQSQPASSAPATAAPSAPPIGDGGIQSEAQLLQAHKQLLGYYRDKQLYGAMAGLARSVKWGDLKLPPNEAGKTRVPAPRDQSVNKVRIACDNEDWMNAFLAAEEAFFEPGGAFCFELQRLSATAAAKAGHKGVALQIERFVCALFDRLPKLKQLSFDNGEPFVGGATQGWLEQIAPAGDGEGTNDGADWLSEGRRLRDEENLGVALRWLHEQGQGSDVNGHRARLIQAQLCHEGGQAALAEPMLERLDRSVQELGLDTLVPDLAMAIWRQRWMVLKDLKAEADKDSEDRLDADIARLQSLMCATDLARAAQWF</sequence>
<dbReference type="Pfam" id="PF06812">
    <property type="entry name" value="ImpA_N"/>
    <property type="match status" value="1"/>
</dbReference>
<gene>
    <name evidence="3" type="ORF">GCM10007392_02070</name>
</gene>
<evidence type="ECO:0000259" key="2">
    <source>
        <dbReference type="Pfam" id="PF06812"/>
    </source>
</evidence>
<dbReference type="EMBL" id="BMXR01000001">
    <property type="protein sequence ID" value="GGX39309.1"/>
    <property type="molecule type" value="Genomic_DNA"/>
</dbReference>
<accession>A0A918N5I5</accession>
<protein>
    <recommendedName>
        <fullName evidence="2">ImpA N-terminal domain-containing protein</fullName>
    </recommendedName>
</protein>
<dbReference type="PANTHER" id="PTHR37024">
    <property type="entry name" value="TYPE VI SECRETION SYSTEM DUF2094 AND IMPA-RELATED DOMAIN PROTEIN"/>
    <property type="match status" value="1"/>
</dbReference>
<dbReference type="Pfam" id="PF16989">
    <property type="entry name" value="T6SS_VasJ"/>
    <property type="match status" value="1"/>
</dbReference>